<evidence type="ECO:0008006" key="3">
    <source>
        <dbReference type="Google" id="ProtNLM"/>
    </source>
</evidence>
<protein>
    <recommendedName>
        <fullName evidence="3">DUF2180 family protein</fullName>
    </recommendedName>
</protein>
<name>A0ABN3QSY2_9ACTN</name>
<organism evidence="1 2">
    <name type="scientific">Streptomyces axinellae</name>
    <dbReference type="NCBI Taxonomy" id="552788"/>
    <lineage>
        <taxon>Bacteria</taxon>
        <taxon>Bacillati</taxon>
        <taxon>Actinomycetota</taxon>
        <taxon>Actinomycetes</taxon>
        <taxon>Kitasatosporales</taxon>
        <taxon>Streptomycetaceae</taxon>
        <taxon>Streptomyces</taxon>
    </lineage>
</organism>
<dbReference type="Proteomes" id="UP001501447">
    <property type="component" value="Unassembled WGS sequence"/>
</dbReference>
<dbReference type="RefSeq" id="WP_344569999.1">
    <property type="nucleotide sequence ID" value="NZ_BAAARJ010000023.1"/>
</dbReference>
<sequence>MNCYDCSNEGTDTPAVAVCVDCGAAVCARHLHDDPEPVRSGSGGGPGRVWSQRDSRRLVCLKCHRTVMGEPGE</sequence>
<dbReference type="Pfam" id="PF09947">
    <property type="entry name" value="DUF2180"/>
    <property type="match status" value="1"/>
</dbReference>
<accession>A0ABN3QSY2</accession>
<proteinExistence type="predicted"/>
<gene>
    <name evidence="1" type="ORF">GCM10009863_57830</name>
</gene>
<dbReference type="EMBL" id="BAAARJ010000023">
    <property type="protein sequence ID" value="GAA2634011.1"/>
    <property type="molecule type" value="Genomic_DNA"/>
</dbReference>
<evidence type="ECO:0000313" key="2">
    <source>
        <dbReference type="Proteomes" id="UP001501447"/>
    </source>
</evidence>
<evidence type="ECO:0000313" key="1">
    <source>
        <dbReference type="EMBL" id="GAA2634011.1"/>
    </source>
</evidence>
<keyword evidence="2" id="KW-1185">Reference proteome</keyword>
<reference evidence="1 2" key="1">
    <citation type="journal article" date="2019" name="Int. J. Syst. Evol. Microbiol.">
        <title>The Global Catalogue of Microorganisms (GCM) 10K type strain sequencing project: providing services to taxonomists for standard genome sequencing and annotation.</title>
        <authorList>
            <consortium name="The Broad Institute Genomics Platform"/>
            <consortium name="The Broad Institute Genome Sequencing Center for Infectious Disease"/>
            <person name="Wu L."/>
            <person name="Ma J."/>
        </authorList>
    </citation>
    <scope>NUCLEOTIDE SEQUENCE [LARGE SCALE GENOMIC DNA]</scope>
    <source>
        <strain evidence="1 2">JCM 16373</strain>
    </source>
</reference>
<comment type="caution">
    <text evidence="1">The sequence shown here is derived from an EMBL/GenBank/DDBJ whole genome shotgun (WGS) entry which is preliminary data.</text>
</comment>
<dbReference type="InterPro" id="IPR017211">
    <property type="entry name" value="UCP037465_Znf"/>
</dbReference>